<dbReference type="InterPro" id="IPR016064">
    <property type="entry name" value="NAD/diacylglycerol_kinase_sf"/>
</dbReference>
<evidence type="ECO:0000256" key="1">
    <source>
        <dbReference type="ARBA" id="ARBA00001946"/>
    </source>
</evidence>
<dbReference type="Gene3D" id="2.60.200.40">
    <property type="match status" value="1"/>
</dbReference>
<dbReference type="InterPro" id="IPR001206">
    <property type="entry name" value="Diacylglycerol_kinase_cat_dom"/>
</dbReference>
<gene>
    <name evidence="5" type="ORF">GA0061077_0775</name>
</gene>
<keyword evidence="5" id="KW-0808">Transferase</keyword>
<keyword evidence="6" id="KW-1185">Reference proteome</keyword>
<evidence type="ECO:0000259" key="4">
    <source>
        <dbReference type="PROSITE" id="PS50146"/>
    </source>
</evidence>
<dbReference type="Gene3D" id="3.40.50.10330">
    <property type="entry name" value="Probable inorganic polyphosphate/atp-NAD kinase, domain 1"/>
    <property type="match status" value="1"/>
</dbReference>
<dbReference type="PANTHER" id="PTHR12358:SF54">
    <property type="entry name" value="SPHINGOSINE KINASE RELATED PROTEIN"/>
    <property type="match status" value="1"/>
</dbReference>
<dbReference type="Proteomes" id="UP000242610">
    <property type="component" value="Unassembled WGS sequence"/>
</dbReference>
<dbReference type="PROSITE" id="PS51257">
    <property type="entry name" value="PROKAR_LIPOPROTEIN"/>
    <property type="match status" value="1"/>
</dbReference>
<feature type="domain" description="DAGKc" evidence="4">
    <location>
        <begin position="43"/>
        <end position="174"/>
    </location>
</feature>
<dbReference type="SMART" id="SM00046">
    <property type="entry name" value="DAGKc"/>
    <property type="match status" value="1"/>
</dbReference>
<evidence type="ECO:0000256" key="3">
    <source>
        <dbReference type="SAM" id="Phobius"/>
    </source>
</evidence>
<dbReference type="Pfam" id="PF00781">
    <property type="entry name" value="DAGK_cat"/>
    <property type="match status" value="1"/>
</dbReference>
<dbReference type="OrthoDB" id="3171056at2"/>
<dbReference type="InterPro" id="IPR017438">
    <property type="entry name" value="ATP-NAD_kinase_N"/>
</dbReference>
<proteinExistence type="inferred from homology"/>
<dbReference type="GO" id="GO:0016301">
    <property type="term" value="F:kinase activity"/>
    <property type="evidence" value="ECO:0007669"/>
    <property type="project" value="UniProtKB-KW"/>
</dbReference>
<dbReference type="InterPro" id="IPR050187">
    <property type="entry name" value="Lipid_Phosphate_FormReg"/>
</dbReference>
<protein>
    <submittedName>
        <fullName evidence="5">Diacylglycerol kinase family enzyme</fullName>
    </submittedName>
</protein>
<keyword evidence="5" id="KW-0418">Kinase</keyword>
<sequence>MSRTALFIIIAIITACVLTIAALLMWRGWSRWRRVQLLNKRDDDQVKYAFIINPSKPQAARARVHIEEFCKSHDIDDIEFIETTLERDGLACAQEALKHGADVLVAVGGDGTVRTVAGALSGTQQTLGIIPIGTGNLFARNMGIPVDDMNAALAIATSRGERMVDTGRLALLDHPEDDHAHAFLIIAGIGFDADMISDTDPELKKSISWLAYFSGGMKNLFAPKYRGAITITKADGTSRTIGDVHFRTFLAGNCGQIPVFSLMPDASFDDGLLDYEIIDTSGGLLGWMNLVGDVVHQTVTGRVEQSSLSTNSTMDQVQGTAAEIKLEKPALAQVDGDMLGSTSHIRFSVEPRSLRVRVPAAENAAQ</sequence>
<keyword evidence="3" id="KW-0812">Transmembrane</keyword>
<accession>A0A1C4H415</accession>
<evidence type="ECO:0000313" key="6">
    <source>
        <dbReference type="Proteomes" id="UP000242610"/>
    </source>
</evidence>
<reference evidence="6" key="1">
    <citation type="submission" date="2016-08" db="EMBL/GenBank/DDBJ databases">
        <authorList>
            <person name="Varghese N."/>
            <person name="Submissions Spin"/>
        </authorList>
    </citation>
    <scope>NUCLEOTIDE SEQUENCE [LARGE SCALE GENOMIC DNA]</scope>
    <source>
        <strain evidence="6">R-52791</strain>
    </source>
</reference>
<keyword evidence="3" id="KW-1133">Transmembrane helix</keyword>
<dbReference type="PROSITE" id="PS50146">
    <property type="entry name" value="DAGK"/>
    <property type="match status" value="1"/>
</dbReference>
<organism evidence="5 6">
    <name type="scientific">Bifidobacterium commune</name>
    <dbReference type="NCBI Taxonomy" id="1505727"/>
    <lineage>
        <taxon>Bacteria</taxon>
        <taxon>Bacillati</taxon>
        <taxon>Actinomycetota</taxon>
        <taxon>Actinomycetes</taxon>
        <taxon>Bifidobacteriales</taxon>
        <taxon>Bifidobacteriaceae</taxon>
        <taxon>Bifidobacterium</taxon>
    </lineage>
</organism>
<evidence type="ECO:0000313" key="5">
    <source>
        <dbReference type="EMBL" id="SCC79676.1"/>
    </source>
</evidence>
<dbReference type="RefSeq" id="WP_091847669.1">
    <property type="nucleotide sequence ID" value="NZ_FMBL01000002.1"/>
</dbReference>
<comment type="similarity">
    <text evidence="2">Belongs to the diacylglycerol/lipid kinase family.</text>
</comment>
<keyword evidence="3" id="KW-0472">Membrane</keyword>
<feature type="transmembrane region" description="Helical" evidence="3">
    <location>
        <begin position="6"/>
        <end position="26"/>
    </location>
</feature>
<dbReference type="STRING" id="1505727.GA0061077_0775"/>
<evidence type="ECO:0000256" key="2">
    <source>
        <dbReference type="ARBA" id="ARBA00005983"/>
    </source>
</evidence>
<dbReference type="SUPFAM" id="SSF111331">
    <property type="entry name" value="NAD kinase/diacylglycerol kinase-like"/>
    <property type="match status" value="1"/>
</dbReference>
<dbReference type="EMBL" id="FMBL01000002">
    <property type="protein sequence ID" value="SCC79676.1"/>
    <property type="molecule type" value="Genomic_DNA"/>
</dbReference>
<dbReference type="PANTHER" id="PTHR12358">
    <property type="entry name" value="SPHINGOSINE KINASE"/>
    <property type="match status" value="1"/>
</dbReference>
<name>A0A1C4H415_9BIFI</name>
<comment type="cofactor">
    <cofactor evidence="1">
        <name>Mg(2+)</name>
        <dbReference type="ChEBI" id="CHEBI:18420"/>
    </cofactor>
</comment>
<dbReference type="AlphaFoldDB" id="A0A1C4H415"/>